<name>A0A183JQU0_9TREM</name>
<evidence type="ECO:0000313" key="4">
    <source>
        <dbReference type="WBParaSite" id="SCUD_0000507901-mRNA-1"/>
    </source>
</evidence>
<evidence type="ECO:0000313" key="3">
    <source>
        <dbReference type="Proteomes" id="UP000279833"/>
    </source>
</evidence>
<reference evidence="2 3" key="2">
    <citation type="submission" date="2018-11" db="EMBL/GenBank/DDBJ databases">
        <authorList>
            <consortium name="Pathogen Informatics"/>
        </authorList>
    </citation>
    <scope>NUCLEOTIDE SEQUENCE [LARGE SCALE GENOMIC DNA]</scope>
    <source>
        <strain evidence="2">Dakar</strain>
        <strain evidence="3">Dakar, Senegal</strain>
    </source>
</reference>
<reference evidence="4" key="1">
    <citation type="submission" date="2016-06" db="UniProtKB">
        <authorList>
            <consortium name="WormBaseParasite"/>
        </authorList>
    </citation>
    <scope>IDENTIFICATION</scope>
</reference>
<dbReference type="EMBL" id="UZAK01007631">
    <property type="protein sequence ID" value="VDO92896.1"/>
    <property type="molecule type" value="Genomic_DNA"/>
</dbReference>
<gene>
    <name evidence="2" type="ORF">SCUD_LOCUS5079</name>
</gene>
<dbReference type="PANTHER" id="PTHR24092">
    <property type="entry name" value="PROBABLE PHOSPHOLIPID-TRANSPORTING ATPASE"/>
    <property type="match status" value="1"/>
</dbReference>
<dbReference type="InterPro" id="IPR023298">
    <property type="entry name" value="ATPase_P-typ_TM_dom_sf"/>
</dbReference>
<organism evidence="4">
    <name type="scientific">Schistosoma curassoni</name>
    <dbReference type="NCBI Taxonomy" id="6186"/>
    <lineage>
        <taxon>Eukaryota</taxon>
        <taxon>Metazoa</taxon>
        <taxon>Spiralia</taxon>
        <taxon>Lophotrochozoa</taxon>
        <taxon>Platyhelminthes</taxon>
        <taxon>Trematoda</taxon>
        <taxon>Digenea</taxon>
        <taxon>Strigeidida</taxon>
        <taxon>Schistosomatoidea</taxon>
        <taxon>Schistosomatidae</taxon>
        <taxon>Schistosoma</taxon>
    </lineage>
</organism>
<proteinExistence type="predicted"/>
<dbReference type="GO" id="GO:0005802">
    <property type="term" value="C:trans-Golgi network"/>
    <property type="evidence" value="ECO:0007669"/>
    <property type="project" value="TreeGrafter"/>
</dbReference>
<evidence type="ECO:0000256" key="1">
    <source>
        <dbReference type="SAM" id="MobiDB-lite"/>
    </source>
</evidence>
<sequence>MVPRDVTEVQPDYTEMKSRGSNRNHSVTESCRIIQQIPGVSPTGRFTTLVPLCIILTVSAIKEVIEDFRRHRADDATNNEQTLGKLRY</sequence>
<dbReference type="WBParaSite" id="SCUD_0000507901-mRNA-1">
    <property type="protein sequence ID" value="SCUD_0000507901-mRNA-1"/>
    <property type="gene ID" value="SCUD_0000507901"/>
</dbReference>
<dbReference type="AlphaFoldDB" id="A0A183JQU0"/>
<keyword evidence="3" id="KW-1185">Reference proteome</keyword>
<evidence type="ECO:0000313" key="2">
    <source>
        <dbReference type="EMBL" id="VDO92896.1"/>
    </source>
</evidence>
<dbReference type="PANTHER" id="PTHR24092:SF150">
    <property type="entry name" value="PHOSPHOLIPID-TRANSPORTING ATPASE"/>
    <property type="match status" value="1"/>
</dbReference>
<feature type="region of interest" description="Disordered" evidence="1">
    <location>
        <begin position="1"/>
        <end position="27"/>
    </location>
</feature>
<dbReference type="SUPFAM" id="SSF81665">
    <property type="entry name" value="Calcium ATPase, transmembrane domain M"/>
    <property type="match status" value="1"/>
</dbReference>
<protein>
    <submittedName>
        <fullName evidence="4">Reverse transcriptase domain-containing protein</fullName>
    </submittedName>
</protein>
<dbReference type="GO" id="GO:0045332">
    <property type="term" value="P:phospholipid translocation"/>
    <property type="evidence" value="ECO:0007669"/>
    <property type="project" value="TreeGrafter"/>
</dbReference>
<dbReference type="GO" id="GO:0005886">
    <property type="term" value="C:plasma membrane"/>
    <property type="evidence" value="ECO:0007669"/>
    <property type="project" value="TreeGrafter"/>
</dbReference>
<dbReference type="GO" id="GO:0140326">
    <property type="term" value="F:ATPase-coupled intramembrane lipid transporter activity"/>
    <property type="evidence" value="ECO:0007669"/>
    <property type="project" value="TreeGrafter"/>
</dbReference>
<dbReference type="Proteomes" id="UP000279833">
    <property type="component" value="Unassembled WGS sequence"/>
</dbReference>
<accession>A0A183JQU0</accession>
<dbReference type="STRING" id="6186.A0A183JQU0"/>